<dbReference type="PANTHER" id="PTHR43124">
    <property type="entry name" value="PURINE EFFLUX PUMP PBUE"/>
    <property type="match status" value="1"/>
</dbReference>
<dbReference type="InterPro" id="IPR036259">
    <property type="entry name" value="MFS_trans_sf"/>
</dbReference>
<feature type="transmembrane region" description="Helical" evidence="7">
    <location>
        <begin position="161"/>
        <end position="178"/>
    </location>
</feature>
<keyword evidence="6 7" id="KW-0472">Membrane</keyword>
<feature type="transmembrane region" description="Helical" evidence="7">
    <location>
        <begin position="246"/>
        <end position="267"/>
    </location>
</feature>
<dbReference type="AlphaFoldDB" id="A0A940P307"/>
<dbReference type="PANTHER" id="PTHR43124:SF3">
    <property type="entry name" value="CHLORAMPHENICOL EFFLUX PUMP RV0191"/>
    <property type="match status" value="1"/>
</dbReference>
<keyword evidence="4 7" id="KW-0812">Transmembrane</keyword>
<feature type="transmembrane region" description="Helical" evidence="7">
    <location>
        <begin position="72"/>
        <end position="89"/>
    </location>
</feature>
<evidence type="ECO:0000313" key="10">
    <source>
        <dbReference type="Proteomes" id="UP000674938"/>
    </source>
</evidence>
<evidence type="ECO:0000313" key="9">
    <source>
        <dbReference type="EMBL" id="MBP1040100.1"/>
    </source>
</evidence>
<comment type="subcellular location">
    <subcellularLocation>
        <location evidence="1">Cell membrane</location>
        <topology evidence="1">Multi-pass membrane protein</topology>
    </subcellularLocation>
</comment>
<dbReference type="GO" id="GO:0022857">
    <property type="term" value="F:transmembrane transporter activity"/>
    <property type="evidence" value="ECO:0007669"/>
    <property type="project" value="InterPro"/>
</dbReference>
<feature type="transmembrane region" description="Helical" evidence="7">
    <location>
        <begin position="44"/>
        <end position="60"/>
    </location>
</feature>
<evidence type="ECO:0000256" key="5">
    <source>
        <dbReference type="ARBA" id="ARBA00022989"/>
    </source>
</evidence>
<evidence type="ECO:0000259" key="8">
    <source>
        <dbReference type="PROSITE" id="PS50850"/>
    </source>
</evidence>
<feature type="transmembrane region" description="Helical" evidence="7">
    <location>
        <begin position="363"/>
        <end position="383"/>
    </location>
</feature>
<feature type="transmembrane region" description="Helical" evidence="7">
    <location>
        <begin position="139"/>
        <end position="155"/>
    </location>
</feature>
<dbReference type="Pfam" id="PF07690">
    <property type="entry name" value="MFS_1"/>
    <property type="match status" value="1"/>
</dbReference>
<feature type="transmembrane region" description="Helical" evidence="7">
    <location>
        <begin position="298"/>
        <end position="320"/>
    </location>
</feature>
<dbReference type="GO" id="GO:0005886">
    <property type="term" value="C:plasma membrane"/>
    <property type="evidence" value="ECO:0007669"/>
    <property type="project" value="UniProtKB-SubCell"/>
</dbReference>
<name>A0A940P307_9ENTE</name>
<feature type="transmembrane region" description="Helical" evidence="7">
    <location>
        <begin position="95"/>
        <end position="118"/>
    </location>
</feature>
<dbReference type="EMBL" id="JAEEGA010000002">
    <property type="protein sequence ID" value="MBP1040100.1"/>
    <property type="molecule type" value="Genomic_DNA"/>
</dbReference>
<keyword evidence="2" id="KW-0813">Transport</keyword>
<dbReference type="InterPro" id="IPR050189">
    <property type="entry name" value="MFS_Efflux_Transporters"/>
</dbReference>
<dbReference type="RefSeq" id="WP_209524995.1">
    <property type="nucleotide sequence ID" value="NZ_JAEEGA010000002.1"/>
</dbReference>
<evidence type="ECO:0000256" key="4">
    <source>
        <dbReference type="ARBA" id="ARBA00022692"/>
    </source>
</evidence>
<feature type="domain" description="Major facilitator superfamily (MFS) profile" evidence="8">
    <location>
        <begin position="1"/>
        <end position="389"/>
    </location>
</feature>
<comment type="caution">
    <text evidence="9">The sequence shown here is derived from an EMBL/GenBank/DDBJ whole genome shotgun (WGS) entry which is preliminary data.</text>
</comment>
<dbReference type="Gene3D" id="1.20.1250.20">
    <property type="entry name" value="MFS general substrate transporter like domains"/>
    <property type="match status" value="1"/>
</dbReference>
<reference evidence="9" key="1">
    <citation type="submission" date="2020-12" db="EMBL/GenBank/DDBJ databases">
        <title>Vagococcus allomyrinae sp. nov. and Enterococcus lavae sp. nov., isolated from the larvae of Allomyrina dichotoma.</title>
        <authorList>
            <person name="Lee S.D."/>
        </authorList>
    </citation>
    <scope>NUCLEOTIDE SEQUENCE</scope>
    <source>
        <strain evidence="9">BWB3-3</strain>
    </source>
</reference>
<dbReference type="SUPFAM" id="SSF103473">
    <property type="entry name" value="MFS general substrate transporter"/>
    <property type="match status" value="1"/>
</dbReference>
<keyword evidence="10" id="KW-1185">Reference proteome</keyword>
<sequence>MEKKKLQLGLIILIFVANIATGITPALAKIGNAFPEVGRSQLQLIISIAALLSFLASLAAGKLQSLVSQKTVVLTGAAFLGLGCLPLIVQSNFTFLLIVSVFLGGGSGLMTATIPALIARYFEGEARTSMLGKKTGYQGLGTMLMTFIGGVLAVYGWQYNYAIFVIAIIAFVLGLFLLPNDPVLKTAKEGERTAVESDEQKFAVGSLTVILLLTLAVTLTMLTSVLSNNMALHADINDIGDSSVSGLALSVNSLGTILAGFVASQVVKVLKSNTLWISYLLMAGGLLIIGVLHAKVGLVGGSFIFGLGYGTVMTRLLYLITSLLKSTSVPMGMSLFSALTSLGFAFAPMLMNGIAGLFSDNLATASFMVALSFALGIATLILVTDGEKKLVGKIV</sequence>
<feature type="transmembrane region" description="Helical" evidence="7">
    <location>
        <begin position="274"/>
        <end position="292"/>
    </location>
</feature>
<evidence type="ECO:0000256" key="3">
    <source>
        <dbReference type="ARBA" id="ARBA00022475"/>
    </source>
</evidence>
<evidence type="ECO:0000256" key="1">
    <source>
        <dbReference type="ARBA" id="ARBA00004651"/>
    </source>
</evidence>
<dbReference type="InterPro" id="IPR020846">
    <property type="entry name" value="MFS_dom"/>
</dbReference>
<keyword evidence="5 7" id="KW-1133">Transmembrane helix</keyword>
<dbReference type="InterPro" id="IPR011701">
    <property type="entry name" value="MFS"/>
</dbReference>
<feature type="transmembrane region" description="Helical" evidence="7">
    <location>
        <begin position="202"/>
        <end position="226"/>
    </location>
</feature>
<dbReference type="Proteomes" id="UP000674938">
    <property type="component" value="Unassembled WGS sequence"/>
</dbReference>
<keyword evidence="3" id="KW-1003">Cell membrane</keyword>
<feature type="transmembrane region" description="Helical" evidence="7">
    <location>
        <begin position="332"/>
        <end position="351"/>
    </location>
</feature>
<proteinExistence type="predicted"/>
<evidence type="ECO:0000256" key="2">
    <source>
        <dbReference type="ARBA" id="ARBA00022448"/>
    </source>
</evidence>
<protein>
    <submittedName>
        <fullName evidence="9">MFS transporter</fullName>
    </submittedName>
</protein>
<dbReference type="PROSITE" id="PS50850">
    <property type="entry name" value="MFS"/>
    <property type="match status" value="1"/>
</dbReference>
<evidence type="ECO:0000256" key="6">
    <source>
        <dbReference type="ARBA" id="ARBA00023136"/>
    </source>
</evidence>
<organism evidence="9 10">
    <name type="scientific">Vagococcus allomyrinae</name>
    <dbReference type="NCBI Taxonomy" id="2794353"/>
    <lineage>
        <taxon>Bacteria</taxon>
        <taxon>Bacillati</taxon>
        <taxon>Bacillota</taxon>
        <taxon>Bacilli</taxon>
        <taxon>Lactobacillales</taxon>
        <taxon>Enterococcaceae</taxon>
        <taxon>Vagococcus</taxon>
    </lineage>
</organism>
<evidence type="ECO:0000256" key="7">
    <source>
        <dbReference type="SAM" id="Phobius"/>
    </source>
</evidence>
<accession>A0A940P307</accession>
<gene>
    <name evidence="9" type="ORF">I6N95_03640</name>
</gene>